<dbReference type="EMBL" id="JAQNDN010000028">
    <property type="protein sequence ID" value="MDC0675789.1"/>
    <property type="molecule type" value="Genomic_DNA"/>
</dbReference>
<evidence type="ECO:0000256" key="1">
    <source>
        <dbReference type="SAM" id="Phobius"/>
    </source>
</evidence>
<protein>
    <submittedName>
        <fullName evidence="2">Uncharacterized protein</fullName>
    </submittedName>
</protein>
<keyword evidence="1" id="KW-1133">Transmembrane helix</keyword>
<accession>A0ABT5BNP4</accession>
<keyword evidence="1" id="KW-0812">Transmembrane</keyword>
<feature type="transmembrane region" description="Helical" evidence="1">
    <location>
        <begin position="43"/>
        <end position="63"/>
    </location>
</feature>
<organism evidence="2 3">
    <name type="scientific">Nannocystis radixulma</name>
    <dbReference type="NCBI Taxonomy" id="2995305"/>
    <lineage>
        <taxon>Bacteria</taxon>
        <taxon>Pseudomonadati</taxon>
        <taxon>Myxococcota</taxon>
        <taxon>Polyangia</taxon>
        <taxon>Nannocystales</taxon>
        <taxon>Nannocystaceae</taxon>
        <taxon>Nannocystis</taxon>
    </lineage>
</organism>
<evidence type="ECO:0000313" key="2">
    <source>
        <dbReference type="EMBL" id="MDC0675789.1"/>
    </source>
</evidence>
<sequence length="473" mass="49669">MSPAGKATDASTGHRIAGALMIVNALLVLLESIWLPAPAQTDLLLPSFSVTALVDVALGVSLLSGSAAAVKFSLVRVGLGLLCFTAIDLVTGEWLAAGMQVAVSVAFLLLLVGRAGKLRIAGAGLLFGLYVAVEALGAYIILSGNNPIARTLLRASGELADEPAGEVAGEHLDYRLRAPGDRWYLRTSEAARRDNPLADRWLVRPELDAHIIVIAESIPGVMVSLAPMVDTVVANMRSAVPTVELLDDSALPRLPDTGRLLRLHATVDGHDVDYLVGIVAAHGAAYQIIGWTRTNNFTAVRDELMAAIDSFTLPAGSELPGAGRVVGAAAPYAITAPSERWVAASPEQQAQQNPDVDRWLMRPDVDAHLTVTLVPLDEASTAAALAQQLPGAMRSAWPTATFSPDEPFTGAHASGQILHASVTSPDGAVEADFAIYVVGLRAFHVVALAPTPAYPGVADELRRAILSFEPPTD</sequence>
<keyword evidence="1" id="KW-0472">Membrane</keyword>
<keyword evidence="3" id="KW-1185">Reference proteome</keyword>
<comment type="caution">
    <text evidence="2">The sequence shown here is derived from an EMBL/GenBank/DDBJ whole genome shotgun (WGS) entry which is preliminary data.</text>
</comment>
<dbReference type="Proteomes" id="UP001217838">
    <property type="component" value="Unassembled WGS sequence"/>
</dbReference>
<dbReference type="RefSeq" id="WP_272011354.1">
    <property type="nucleotide sequence ID" value="NZ_JAQNDN010000028.1"/>
</dbReference>
<feature type="transmembrane region" description="Helical" evidence="1">
    <location>
        <begin position="94"/>
        <end position="113"/>
    </location>
</feature>
<proteinExistence type="predicted"/>
<feature type="transmembrane region" description="Helical" evidence="1">
    <location>
        <begin position="16"/>
        <end position="37"/>
    </location>
</feature>
<feature type="transmembrane region" description="Helical" evidence="1">
    <location>
        <begin position="70"/>
        <end position="88"/>
    </location>
</feature>
<reference evidence="2 3" key="1">
    <citation type="submission" date="2022-11" db="EMBL/GenBank/DDBJ databases">
        <title>Minimal conservation of predation-associated metabolite biosynthetic gene clusters underscores biosynthetic potential of Myxococcota including descriptions for ten novel species: Archangium lansinium sp. nov., Myxococcus landrumus sp. nov., Nannocystis bai.</title>
        <authorList>
            <person name="Ahearne A."/>
            <person name="Stevens C."/>
            <person name="Dowd S."/>
        </authorList>
    </citation>
    <scope>NUCLEOTIDE SEQUENCE [LARGE SCALE GENOMIC DNA]</scope>
    <source>
        <strain evidence="2 3">NCELM</strain>
    </source>
</reference>
<gene>
    <name evidence="2" type="ORF">POL58_49125</name>
</gene>
<name>A0ABT5BNP4_9BACT</name>
<feature type="transmembrane region" description="Helical" evidence="1">
    <location>
        <begin position="120"/>
        <end position="142"/>
    </location>
</feature>
<evidence type="ECO:0000313" key="3">
    <source>
        <dbReference type="Proteomes" id="UP001217838"/>
    </source>
</evidence>